<evidence type="ECO:0000256" key="1">
    <source>
        <dbReference type="ARBA" id="ARBA00004173"/>
    </source>
</evidence>
<comment type="subcellular location">
    <subcellularLocation>
        <location evidence="1">Mitochondrion</location>
    </subcellularLocation>
</comment>
<sequence>MAEDIRAKLERYKTAPFDSRFPNQNQTKNCWQNYLDFHRCEKAMAAKGADATPCQWYYRVYKSICPTSWVSDNVGRVPRGGDLPRQDLSFSNPGHGEGVGSGPPPRPPWPPGGDTDVTGAGTPPSRGRLTIKG</sequence>
<evidence type="ECO:0000256" key="6">
    <source>
        <dbReference type="SAM" id="MobiDB-lite"/>
    </source>
</evidence>
<organism evidence="7 8">
    <name type="scientific">Cairina moschata</name>
    <name type="common">Muscovy duck</name>
    <dbReference type="NCBI Taxonomy" id="8855"/>
    <lineage>
        <taxon>Eukaryota</taxon>
        <taxon>Metazoa</taxon>
        <taxon>Chordata</taxon>
        <taxon>Craniata</taxon>
        <taxon>Vertebrata</taxon>
        <taxon>Euteleostomi</taxon>
        <taxon>Archelosauria</taxon>
        <taxon>Archosauria</taxon>
        <taxon>Dinosauria</taxon>
        <taxon>Saurischia</taxon>
        <taxon>Theropoda</taxon>
        <taxon>Coelurosauria</taxon>
        <taxon>Aves</taxon>
        <taxon>Neognathae</taxon>
        <taxon>Galloanserae</taxon>
        <taxon>Anseriformes</taxon>
        <taxon>Anatidae</taxon>
        <taxon>Anatinae</taxon>
        <taxon>Cairina</taxon>
    </lineage>
</organism>
<evidence type="ECO:0000256" key="5">
    <source>
        <dbReference type="ARBA" id="ARBA00042114"/>
    </source>
</evidence>
<dbReference type="Ensembl" id="ENSCMMT00000007269.1">
    <property type="protein sequence ID" value="ENSCMMP00000006548.1"/>
    <property type="gene ID" value="ENSCMMG00000004173.1"/>
</dbReference>
<dbReference type="InterPro" id="IPR036549">
    <property type="entry name" value="CX6/COA6-like_sf"/>
</dbReference>
<reference evidence="7" key="2">
    <citation type="submission" date="2025-09" db="UniProtKB">
        <authorList>
            <consortium name="Ensembl"/>
        </authorList>
    </citation>
    <scope>IDENTIFICATION</scope>
</reference>
<name>A0A8C3BJ25_CAIMO</name>
<keyword evidence="8" id="KW-1185">Reference proteome</keyword>
<evidence type="ECO:0000256" key="2">
    <source>
        <dbReference type="ARBA" id="ARBA00023128"/>
    </source>
</evidence>
<dbReference type="PANTHER" id="PTHR11387">
    <property type="entry name" value="CYTOCHROME C OXIDASE SUBUNIT 6B"/>
    <property type="match status" value="1"/>
</dbReference>
<dbReference type="GO" id="GO:0005739">
    <property type="term" value="C:mitochondrion"/>
    <property type="evidence" value="ECO:0007669"/>
    <property type="project" value="UniProtKB-SubCell"/>
</dbReference>
<dbReference type="SUPFAM" id="SSF47694">
    <property type="entry name" value="Cytochrome c oxidase subunit h"/>
    <property type="match status" value="1"/>
</dbReference>
<dbReference type="Pfam" id="PF02297">
    <property type="entry name" value="COX6B"/>
    <property type="match status" value="1"/>
</dbReference>
<evidence type="ECO:0000313" key="7">
    <source>
        <dbReference type="Ensembl" id="ENSCMMP00000006548.1"/>
    </source>
</evidence>
<evidence type="ECO:0000256" key="4">
    <source>
        <dbReference type="ARBA" id="ARBA00040060"/>
    </source>
</evidence>
<reference evidence="7" key="1">
    <citation type="submission" date="2025-08" db="UniProtKB">
        <authorList>
            <consortium name="Ensembl"/>
        </authorList>
    </citation>
    <scope>IDENTIFICATION</scope>
</reference>
<proteinExistence type="predicted"/>
<dbReference type="InterPro" id="IPR003213">
    <property type="entry name" value="Cyt_c_oxidase_su6B"/>
</dbReference>
<accession>A0A8C3BJ25</accession>
<dbReference type="InterPro" id="IPR048280">
    <property type="entry name" value="COX6B-like"/>
</dbReference>
<keyword evidence="3" id="KW-1015">Disulfide bond</keyword>
<dbReference type="FunFam" id="1.10.10.140:FF:000001">
    <property type="entry name" value="Cytochrome c oxidase subunit 6B1"/>
    <property type="match status" value="1"/>
</dbReference>
<evidence type="ECO:0000256" key="3">
    <source>
        <dbReference type="ARBA" id="ARBA00023157"/>
    </source>
</evidence>
<keyword evidence="2" id="KW-0496">Mitochondrion</keyword>
<dbReference type="PROSITE" id="PS51808">
    <property type="entry name" value="CHCH"/>
    <property type="match status" value="1"/>
</dbReference>
<dbReference type="Proteomes" id="UP000694556">
    <property type="component" value="Unassembled WGS sequence"/>
</dbReference>
<feature type="region of interest" description="Disordered" evidence="6">
    <location>
        <begin position="72"/>
        <end position="133"/>
    </location>
</feature>
<evidence type="ECO:0000313" key="8">
    <source>
        <dbReference type="Proteomes" id="UP000694556"/>
    </source>
</evidence>
<protein>
    <recommendedName>
        <fullName evidence="4">Cytochrome c oxidase subunit 6B1</fullName>
    </recommendedName>
    <alternativeName>
        <fullName evidence="5">Cytochrome c oxidase subunit VIb isoform 1</fullName>
    </alternativeName>
</protein>
<dbReference type="Gene3D" id="1.10.10.140">
    <property type="entry name" value="Cytochrome c oxidase, subunit VIb"/>
    <property type="match status" value="1"/>
</dbReference>
<dbReference type="AlphaFoldDB" id="A0A8C3BJ25"/>
<dbReference type="CDD" id="cd00926">
    <property type="entry name" value="Cyt_c_Oxidase_VIb"/>
    <property type="match status" value="1"/>
</dbReference>
<feature type="compositionally biased region" description="Pro residues" evidence="6">
    <location>
        <begin position="102"/>
        <end position="111"/>
    </location>
</feature>
<dbReference type="GO" id="GO:0045277">
    <property type="term" value="C:respiratory chain complex IV"/>
    <property type="evidence" value="ECO:0007669"/>
    <property type="project" value="InterPro"/>
</dbReference>